<keyword evidence="4" id="KW-1185">Reference proteome</keyword>
<evidence type="ECO:0000256" key="2">
    <source>
        <dbReference type="SAM" id="SignalP"/>
    </source>
</evidence>
<dbReference type="EMBL" id="JACASF010000010">
    <property type="protein sequence ID" value="KAF6452980.1"/>
    <property type="molecule type" value="Genomic_DNA"/>
</dbReference>
<gene>
    <name evidence="3" type="ORF">HJG59_008256</name>
</gene>
<name>A0A7J8FZ58_MOLMO</name>
<dbReference type="AlphaFoldDB" id="A0A7J8FZ58"/>
<accession>A0A7J8FZ58</accession>
<evidence type="ECO:0000313" key="3">
    <source>
        <dbReference type="EMBL" id="KAF6452980.1"/>
    </source>
</evidence>
<dbReference type="Proteomes" id="UP000550707">
    <property type="component" value="Unassembled WGS sequence"/>
</dbReference>
<feature type="transmembrane region" description="Helical" evidence="1">
    <location>
        <begin position="63"/>
        <end position="81"/>
    </location>
</feature>
<evidence type="ECO:0000256" key="1">
    <source>
        <dbReference type="SAM" id="Phobius"/>
    </source>
</evidence>
<keyword evidence="2" id="KW-0732">Signal</keyword>
<dbReference type="InParanoid" id="A0A7J8FZ58"/>
<feature type="signal peptide" evidence="2">
    <location>
        <begin position="1"/>
        <end position="21"/>
    </location>
</feature>
<keyword evidence="1" id="KW-0472">Membrane</keyword>
<feature type="chain" id="PRO_5029471852" evidence="2">
    <location>
        <begin position="22"/>
        <end position="120"/>
    </location>
</feature>
<evidence type="ECO:0000313" key="4">
    <source>
        <dbReference type="Proteomes" id="UP000550707"/>
    </source>
</evidence>
<comment type="caution">
    <text evidence="3">The sequence shown here is derived from an EMBL/GenBank/DDBJ whole genome shotgun (WGS) entry which is preliminary data.</text>
</comment>
<keyword evidence="1" id="KW-0812">Transmembrane</keyword>
<organism evidence="3 4">
    <name type="scientific">Molossus molossus</name>
    <name type="common">Pallas' mastiff bat</name>
    <name type="synonym">Vespertilio molossus</name>
    <dbReference type="NCBI Taxonomy" id="27622"/>
    <lineage>
        <taxon>Eukaryota</taxon>
        <taxon>Metazoa</taxon>
        <taxon>Chordata</taxon>
        <taxon>Craniata</taxon>
        <taxon>Vertebrata</taxon>
        <taxon>Euteleostomi</taxon>
        <taxon>Mammalia</taxon>
        <taxon>Eutheria</taxon>
        <taxon>Laurasiatheria</taxon>
        <taxon>Chiroptera</taxon>
        <taxon>Yangochiroptera</taxon>
        <taxon>Molossidae</taxon>
        <taxon>Molossus</taxon>
    </lineage>
</organism>
<protein>
    <submittedName>
        <fullName evidence="3">Uncharacterized protein</fullName>
    </submittedName>
</protein>
<proteinExistence type="predicted"/>
<keyword evidence="1" id="KW-1133">Transmembrane helix</keyword>
<reference evidence="3 4" key="1">
    <citation type="journal article" date="2020" name="Nature">
        <title>Six reference-quality genomes reveal evolution of bat adaptations.</title>
        <authorList>
            <person name="Jebb D."/>
            <person name="Huang Z."/>
            <person name="Pippel M."/>
            <person name="Hughes G.M."/>
            <person name="Lavrichenko K."/>
            <person name="Devanna P."/>
            <person name="Winkler S."/>
            <person name="Jermiin L.S."/>
            <person name="Skirmuntt E.C."/>
            <person name="Katzourakis A."/>
            <person name="Burkitt-Gray L."/>
            <person name="Ray D.A."/>
            <person name="Sullivan K.A.M."/>
            <person name="Roscito J.G."/>
            <person name="Kirilenko B.M."/>
            <person name="Davalos L.M."/>
            <person name="Corthals A.P."/>
            <person name="Power M.L."/>
            <person name="Jones G."/>
            <person name="Ransome R.D."/>
            <person name="Dechmann D.K.N."/>
            <person name="Locatelli A.G."/>
            <person name="Puechmaille S.J."/>
            <person name="Fedrigo O."/>
            <person name="Jarvis E.D."/>
            <person name="Hiller M."/>
            <person name="Vernes S.C."/>
            <person name="Myers E.W."/>
            <person name="Teeling E.C."/>
        </authorList>
    </citation>
    <scope>NUCLEOTIDE SEQUENCE [LARGE SCALE GENOMIC DNA]</scope>
    <source>
        <strain evidence="3">MMolMol1</strain>
        <tissue evidence="3">Muscle</tissue>
    </source>
</reference>
<sequence>MFLSSLLMLLSFLIIITLNSTSDNSLKSISFILSSVEFPCSFTLDLFVSPFWLSQWILEPAKFSMWVLVFYCLWLPLLGLCERTHVKHHCQVLLSWVDLQAQQRFSYPLAFVCRLLVSVT</sequence>